<reference evidence="3" key="2">
    <citation type="journal article" date="2023" name="Plants (Basel)">
        <title>Annotation of the Turnera subulata (Passifloraceae) Draft Genome Reveals the S-Locus Evolved after the Divergence of Turneroideae from Passifloroideae in a Stepwise Manner.</title>
        <authorList>
            <person name="Henning P.M."/>
            <person name="Roalson E.H."/>
            <person name="Mir W."/>
            <person name="McCubbin A.G."/>
            <person name="Shore J.S."/>
        </authorList>
    </citation>
    <scope>NUCLEOTIDE SEQUENCE</scope>
    <source>
        <strain evidence="3">F60SS</strain>
    </source>
</reference>
<dbReference type="Proteomes" id="UP001141552">
    <property type="component" value="Unassembled WGS sequence"/>
</dbReference>
<accession>A0A9Q0GJG6</accession>
<dbReference type="PANTHER" id="PTHR31286">
    <property type="entry name" value="GLYCINE-RICH CELL WALL STRUCTURAL PROTEIN 1.8-LIKE"/>
    <property type="match status" value="1"/>
</dbReference>
<dbReference type="PROSITE" id="PS50206">
    <property type="entry name" value="RHODANESE_3"/>
    <property type="match status" value="1"/>
</dbReference>
<feature type="region of interest" description="Disordered" evidence="1">
    <location>
        <begin position="1"/>
        <end position="86"/>
    </location>
</feature>
<name>A0A9Q0GJG6_9ROSI</name>
<proteinExistence type="predicted"/>
<comment type="caution">
    <text evidence="3">The sequence shown here is derived from an EMBL/GenBank/DDBJ whole genome shotgun (WGS) entry which is preliminary data.</text>
</comment>
<evidence type="ECO:0000313" key="3">
    <source>
        <dbReference type="EMBL" id="KAJ4850100.1"/>
    </source>
</evidence>
<dbReference type="AlphaFoldDB" id="A0A9Q0GJG6"/>
<gene>
    <name evidence="3" type="ORF">Tsubulata_004512</name>
</gene>
<organism evidence="3 4">
    <name type="scientific">Turnera subulata</name>
    <dbReference type="NCBI Taxonomy" id="218843"/>
    <lineage>
        <taxon>Eukaryota</taxon>
        <taxon>Viridiplantae</taxon>
        <taxon>Streptophyta</taxon>
        <taxon>Embryophyta</taxon>
        <taxon>Tracheophyta</taxon>
        <taxon>Spermatophyta</taxon>
        <taxon>Magnoliopsida</taxon>
        <taxon>eudicotyledons</taxon>
        <taxon>Gunneridae</taxon>
        <taxon>Pentapetalae</taxon>
        <taxon>rosids</taxon>
        <taxon>fabids</taxon>
        <taxon>Malpighiales</taxon>
        <taxon>Passifloraceae</taxon>
        <taxon>Turnera</taxon>
    </lineage>
</organism>
<keyword evidence="4" id="KW-1185">Reference proteome</keyword>
<feature type="compositionally biased region" description="Acidic residues" evidence="1">
    <location>
        <begin position="73"/>
        <end position="86"/>
    </location>
</feature>
<feature type="compositionally biased region" description="Basic and acidic residues" evidence="1">
    <location>
        <begin position="19"/>
        <end position="29"/>
    </location>
</feature>
<dbReference type="PANTHER" id="PTHR31286:SF99">
    <property type="entry name" value="DUF4283 DOMAIN-CONTAINING PROTEIN"/>
    <property type="match status" value="1"/>
</dbReference>
<feature type="domain" description="Rhodanese" evidence="2">
    <location>
        <begin position="243"/>
        <end position="309"/>
    </location>
</feature>
<protein>
    <recommendedName>
        <fullName evidence="2">Rhodanese domain-containing protein</fullName>
    </recommendedName>
</protein>
<sequence>MTPPHNAKRAEPSPDGGSEDSHHREDDRRNKKVKRREGEGSAEPAVDAPMEEAQFSYKSKLIVGSEMEKEPEPQWEEEEELDVEEGDIEKVDGEKSLAMKSVKPSRIVRFMDKADMDHAILDGPWTIFAHALLVQPWTAGFRASSGTIDRATIWVRFLEVPVDWYHSHILQGLGNMGVNEVDGEEFKVVYEEIPTIYFNCGWSSQSQETCPEIPVAEDGSFESHVWPTSDVEPPASGEGTGKKEFKRAMKEKKANTKPLIVIVVETRISGRKVANVIRRLGYTNSHRVDARGYAGGIWVLWKEGDVGVNILSDHT</sequence>
<evidence type="ECO:0000259" key="2">
    <source>
        <dbReference type="PROSITE" id="PS50206"/>
    </source>
</evidence>
<dbReference type="EMBL" id="JAKUCV010000419">
    <property type="protein sequence ID" value="KAJ4850100.1"/>
    <property type="molecule type" value="Genomic_DNA"/>
</dbReference>
<dbReference type="InterPro" id="IPR001763">
    <property type="entry name" value="Rhodanese-like_dom"/>
</dbReference>
<evidence type="ECO:0000313" key="4">
    <source>
        <dbReference type="Proteomes" id="UP001141552"/>
    </source>
</evidence>
<dbReference type="OrthoDB" id="682893at2759"/>
<evidence type="ECO:0000256" key="1">
    <source>
        <dbReference type="SAM" id="MobiDB-lite"/>
    </source>
</evidence>
<dbReference type="InterPro" id="IPR040256">
    <property type="entry name" value="At4g02000-like"/>
</dbReference>
<reference evidence="3" key="1">
    <citation type="submission" date="2022-02" db="EMBL/GenBank/DDBJ databases">
        <authorList>
            <person name="Henning P.M."/>
            <person name="McCubbin A.G."/>
            <person name="Shore J.S."/>
        </authorList>
    </citation>
    <scope>NUCLEOTIDE SEQUENCE</scope>
    <source>
        <strain evidence="3">F60SS</strain>
        <tissue evidence="3">Leaves</tissue>
    </source>
</reference>